<dbReference type="InterPro" id="IPR053285">
    <property type="entry name" value="Thylakoid_lumenal_pentapeptide"/>
</dbReference>
<feature type="transmembrane region" description="Helical" evidence="1">
    <location>
        <begin position="315"/>
        <end position="341"/>
    </location>
</feature>
<dbReference type="Pfam" id="PF25296">
    <property type="entry name" value="Decapeptide"/>
    <property type="match status" value="3"/>
</dbReference>
<dbReference type="InterPro" id="IPR057481">
    <property type="entry name" value="Decapeptide"/>
</dbReference>
<proteinExistence type="predicted"/>
<evidence type="ECO:0000313" key="2">
    <source>
        <dbReference type="EMBL" id="CAE7032612.1"/>
    </source>
</evidence>
<keyword evidence="1" id="KW-1133">Transmembrane helix</keyword>
<feature type="transmembrane region" description="Helical" evidence="1">
    <location>
        <begin position="171"/>
        <end position="194"/>
    </location>
</feature>
<evidence type="ECO:0000313" key="3">
    <source>
        <dbReference type="Proteomes" id="UP000604046"/>
    </source>
</evidence>
<dbReference type="OrthoDB" id="411178at2759"/>
<evidence type="ECO:0000256" key="1">
    <source>
        <dbReference type="SAM" id="Phobius"/>
    </source>
</evidence>
<feature type="transmembrane region" description="Helical" evidence="1">
    <location>
        <begin position="347"/>
        <end position="372"/>
    </location>
</feature>
<reference evidence="2" key="1">
    <citation type="submission" date="2021-02" db="EMBL/GenBank/DDBJ databases">
        <authorList>
            <person name="Dougan E. K."/>
            <person name="Rhodes N."/>
            <person name="Thang M."/>
            <person name="Chan C."/>
        </authorList>
    </citation>
    <scope>NUCLEOTIDE SEQUENCE</scope>
</reference>
<gene>
    <name evidence="2" type="primary">MUC19</name>
    <name evidence="2" type="ORF">SNAT2548_LOCUS3925</name>
</gene>
<comment type="caution">
    <text evidence="2">The sequence shown here is derived from an EMBL/GenBank/DDBJ whole genome shotgun (WGS) entry which is preliminary data.</text>
</comment>
<dbReference type="EMBL" id="CAJNDS010000240">
    <property type="protein sequence ID" value="CAE7032612.1"/>
    <property type="molecule type" value="Genomic_DNA"/>
</dbReference>
<keyword evidence="1" id="KW-0812">Transmembrane</keyword>
<feature type="transmembrane region" description="Helical" evidence="1">
    <location>
        <begin position="384"/>
        <end position="402"/>
    </location>
</feature>
<dbReference type="Proteomes" id="UP000604046">
    <property type="component" value="Unassembled WGS sequence"/>
</dbReference>
<organism evidence="2 3">
    <name type="scientific">Symbiodinium natans</name>
    <dbReference type="NCBI Taxonomy" id="878477"/>
    <lineage>
        <taxon>Eukaryota</taxon>
        <taxon>Sar</taxon>
        <taxon>Alveolata</taxon>
        <taxon>Dinophyceae</taxon>
        <taxon>Suessiales</taxon>
        <taxon>Symbiodiniaceae</taxon>
        <taxon>Symbiodinium</taxon>
    </lineage>
</organism>
<accession>A0A812IGI4</accession>
<feature type="transmembrane region" description="Helical" evidence="1">
    <location>
        <begin position="91"/>
        <end position="118"/>
    </location>
</feature>
<dbReference type="PANTHER" id="PTHR47121">
    <property type="entry name" value="THYLAKOID LUMENAL PROTEIN TL20.3, CHLOROPLASTIC"/>
    <property type="match status" value="1"/>
</dbReference>
<name>A0A812IGI4_9DINO</name>
<dbReference type="PANTHER" id="PTHR47121:SF2">
    <property type="entry name" value="THYLAKOID LUMENAL PROTEIN TL20.3, CHLOROPLASTIC"/>
    <property type="match status" value="1"/>
</dbReference>
<keyword evidence="1" id="KW-0472">Membrane</keyword>
<sequence length="1026" mass="113070">MLFPRNLREFVSNSERLYPEYRFMRREMLPSIPNVVGLIRCGCLWLKYWTVHWVVAGDPPVWPGFLTLPPDQLLPALSQLEHTESRKREEYWISFLLLGPLAMCLLCELIRVVALLSAMCCAKVRGWKDASHASSGEFKLLLPARSTPDAESQMSSALQAPELEHHRMCRIWCCTIGISFYHVACISVVCVAVANDWMTMSSGLAWELWALWQHTCLWTLFCQNLVRCCGAETDALRVSTADKVLLYTMPLVSELFDTMKDWTMTGICLLAPSSRMGFLWGALIVAGDLCLTMLCPQEWKPCKIDSDLRICPPLLLMMVVVVVFVSLVVLLSFGLFAVVLAGVAVALVLFIGAAVQQVYLVCIGGSSVLDVLDTCYTNPDSFQAYFVKCGIIVFFVAGIFWLCEEALLNNWHDSLSFSQEVMSSFFIVLERGLAIFADGSYLCVASTYVIASSYVMVLRDPDAAADVRKTYSGILALPAKSLNSGATSSRQKLEIKMSNLVADFLSRGRLLISWAEDWPQGFVGVWVGILIESNFAYVSAAFSLVKGLLIPSGQTCMLAIKRSQAEESWNKFFSDPAMLREVSEALGLEDSEYDHVPDRLPNLLQLHDERLAALNIHRERRLYEDIFNEQRQWAQDAVDAKHYEKKKYPVHIFKQAGASWKECQEAGFEFPELAKDFMQDLLDDGFTIRDFQTWGQSKAVGFTAKDLRDAGLTVEECKHAGFTAKDCMEAGFTTQVLRETGFTAKEMKEGGSTIHELKDSGFTATACKTAGFTATACKAAGFTAKECKQAGFSAHEARNDAGFTFEECKDAGFTSKDFKDAGFTALECKDAGFTIQELKESGFTAGACKDAGFTARECKNVGFTIGDLEESGFTAAACKDAGFTARECKDAGFTSKNCKDAGYPAMACKTAGFTAKECREAGFVAKDCKEAGFSALQAYNGGFTTKECRDAGFKAKEFKEAGFTAKVCKDAGFVAKECKDAGFVASECRDAGFTAKSCEAAGFKAKECADAGFTDEEITAAYFSIR</sequence>
<keyword evidence="3" id="KW-1185">Reference proteome</keyword>
<dbReference type="AlphaFoldDB" id="A0A812IGI4"/>
<protein>
    <submittedName>
        <fullName evidence="2">MUC19 protein</fullName>
    </submittedName>
</protein>